<dbReference type="STRING" id="86259.A0A4Z1P3R6"/>
<evidence type="ECO:0000259" key="5">
    <source>
        <dbReference type="Pfam" id="PF00177"/>
    </source>
</evidence>
<dbReference type="GO" id="GO:0005840">
    <property type="term" value="C:ribosome"/>
    <property type="evidence" value="ECO:0007669"/>
    <property type="project" value="UniProtKB-KW"/>
</dbReference>
<keyword evidence="2 6" id="KW-0689">Ribosomal protein</keyword>
<evidence type="ECO:0000313" key="6">
    <source>
        <dbReference type="EMBL" id="TID14514.1"/>
    </source>
</evidence>
<dbReference type="Pfam" id="PF00177">
    <property type="entry name" value="Ribosomal_S7"/>
    <property type="match status" value="1"/>
</dbReference>
<keyword evidence="7" id="KW-1185">Reference proteome</keyword>
<dbReference type="InterPro" id="IPR036823">
    <property type="entry name" value="Ribosomal_uS7_dom_sf"/>
</dbReference>
<dbReference type="PANTHER" id="PTHR11205">
    <property type="entry name" value="RIBOSOMAL PROTEIN S7"/>
    <property type="match status" value="1"/>
</dbReference>
<sequence>MPPRLNLLQPPRAFPIRTRAPIERWRPSRVPQICTPRNRGYADASKDLPISPDQKGPNTEQDAIPHVSEEAAAMKKSMGETPPELEQGTPIEEIVAGDKEAQAKLPKVMKDALKAQKPSNSRSFSTSAIRRTDPYRGYLGPMGSPSQNTDGAIVGSGTEQITDAASRAIAQGVKFGLPTLPLPANYNLHHRYDPLIDQMVGLLIQHGKKDVARRNVDIILSHLRTSPPPKINPDRPLLPGHPPPSHLPLNPVLYLSLAIDSIAPLLRIRQQRGAAGGGMALALPLPLSLRRRRWTAINWILEAASKRKGRGSGKSMFATRIAEEIVAVVEGKSAIWVKREGLHKLGVAARANMMTKRRR</sequence>
<organism evidence="6 7">
    <name type="scientific">Venturia nashicola</name>
    <dbReference type="NCBI Taxonomy" id="86259"/>
    <lineage>
        <taxon>Eukaryota</taxon>
        <taxon>Fungi</taxon>
        <taxon>Dikarya</taxon>
        <taxon>Ascomycota</taxon>
        <taxon>Pezizomycotina</taxon>
        <taxon>Dothideomycetes</taxon>
        <taxon>Pleosporomycetidae</taxon>
        <taxon>Venturiales</taxon>
        <taxon>Venturiaceae</taxon>
        <taxon>Venturia</taxon>
    </lineage>
</organism>
<feature type="domain" description="Small ribosomal subunit protein uS7" evidence="5">
    <location>
        <begin position="192"/>
        <end position="350"/>
    </location>
</feature>
<evidence type="ECO:0000256" key="4">
    <source>
        <dbReference type="SAM" id="MobiDB-lite"/>
    </source>
</evidence>
<dbReference type="SUPFAM" id="SSF47973">
    <property type="entry name" value="Ribosomal protein S7"/>
    <property type="match status" value="1"/>
</dbReference>
<comment type="caution">
    <text evidence="6">The sequence shown here is derived from an EMBL/GenBank/DDBJ whole genome shotgun (WGS) entry which is preliminary data.</text>
</comment>
<feature type="region of interest" description="Disordered" evidence="4">
    <location>
        <begin position="27"/>
        <end position="62"/>
    </location>
</feature>
<accession>A0A4Z1P3R6</accession>
<dbReference type="GO" id="GO:0006412">
    <property type="term" value="P:translation"/>
    <property type="evidence" value="ECO:0007669"/>
    <property type="project" value="InterPro"/>
</dbReference>
<reference evidence="6 7" key="1">
    <citation type="submission" date="2019-04" db="EMBL/GenBank/DDBJ databases">
        <title>High contiguity whole genome sequence and gene annotation resource for two Venturia nashicola isolates.</title>
        <authorList>
            <person name="Prokchorchik M."/>
            <person name="Won K."/>
            <person name="Lee Y."/>
            <person name="Choi E.D."/>
            <person name="Segonzac C."/>
            <person name="Sohn K.H."/>
        </authorList>
    </citation>
    <scope>NUCLEOTIDE SEQUENCE [LARGE SCALE GENOMIC DNA]</scope>
    <source>
        <strain evidence="6 7">PRI2</strain>
    </source>
</reference>
<evidence type="ECO:0000256" key="2">
    <source>
        <dbReference type="ARBA" id="ARBA00022980"/>
    </source>
</evidence>
<dbReference type="Proteomes" id="UP000298493">
    <property type="component" value="Unassembled WGS sequence"/>
</dbReference>
<dbReference type="Gene3D" id="1.10.455.10">
    <property type="entry name" value="Ribosomal protein S7 domain"/>
    <property type="match status" value="1"/>
</dbReference>
<gene>
    <name evidence="6" type="ORF">E6O75_ATG08660</name>
</gene>
<proteinExistence type="inferred from homology"/>
<evidence type="ECO:0000256" key="1">
    <source>
        <dbReference type="ARBA" id="ARBA00007151"/>
    </source>
</evidence>
<dbReference type="AlphaFoldDB" id="A0A4Z1P3R6"/>
<name>A0A4Z1P3R6_9PEZI</name>
<dbReference type="InterPro" id="IPR023798">
    <property type="entry name" value="Ribosomal_uS7_dom"/>
</dbReference>
<protein>
    <submittedName>
        <fullName evidence="6">Ribosomal protein S7</fullName>
    </submittedName>
</protein>
<comment type="similarity">
    <text evidence="1">Belongs to the universal ribosomal protein uS7 family.</text>
</comment>
<evidence type="ECO:0000313" key="7">
    <source>
        <dbReference type="Proteomes" id="UP000298493"/>
    </source>
</evidence>
<dbReference type="EMBL" id="SNSC02000022">
    <property type="protein sequence ID" value="TID14514.1"/>
    <property type="molecule type" value="Genomic_DNA"/>
</dbReference>
<dbReference type="InterPro" id="IPR000235">
    <property type="entry name" value="Ribosomal_uS7"/>
</dbReference>
<keyword evidence="3" id="KW-0687">Ribonucleoprotein</keyword>
<evidence type="ECO:0000256" key="3">
    <source>
        <dbReference type="ARBA" id="ARBA00023274"/>
    </source>
</evidence>
<dbReference type="GO" id="GO:1990904">
    <property type="term" value="C:ribonucleoprotein complex"/>
    <property type="evidence" value="ECO:0007669"/>
    <property type="project" value="UniProtKB-KW"/>
</dbReference>